<name>A0A562UA94_9SPHI</name>
<keyword evidence="5 6" id="KW-0472">Membrane</keyword>
<dbReference type="Proteomes" id="UP000317010">
    <property type="component" value="Unassembled WGS sequence"/>
</dbReference>
<evidence type="ECO:0000313" key="11">
    <source>
        <dbReference type="Proteomes" id="UP000317010"/>
    </source>
</evidence>
<dbReference type="PANTHER" id="PTHR30294">
    <property type="entry name" value="MEMBRANE COMPONENT OF ABC TRANSPORTER YHHJ-RELATED"/>
    <property type="match status" value="1"/>
</dbReference>
<feature type="transmembrane region" description="Helical" evidence="6">
    <location>
        <begin position="773"/>
        <end position="793"/>
    </location>
</feature>
<evidence type="ECO:0000256" key="3">
    <source>
        <dbReference type="ARBA" id="ARBA00022692"/>
    </source>
</evidence>
<accession>A0A562UA94</accession>
<reference evidence="10 11" key="1">
    <citation type="submission" date="2019-07" db="EMBL/GenBank/DDBJ databases">
        <title>Genomic Encyclopedia of Archaeal and Bacterial Type Strains, Phase II (KMG-II): from individual species to whole genera.</title>
        <authorList>
            <person name="Goeker M."/>
        </authorList>
    </citation>
    <scope>NUCLEOTIDE SEQUENCE [LARGE SCALE GENOMIC DNA]</scope>
    <source>
        <strain evidence="10 11">ATCC BAA-1854</strain>
    </source>
</reference>
<feature type="transmembrane region" description="Helical" evidence="6">
    <location>
        <begin position="217"/>
        <end position="236"/>
    </location>
</feature>
<feature type="transmembrane region" description="Helical" evidence="6">
    <location>
        <begin position="56"/>
        <end position="73"/>
    </location>
</feature>
<feature type="domain" description="ABC-type uncharacterised transport system" evidence="7">
    <location>
        <begin position="436"/>
        <end position="739"/>
    </location>
</feature>
<dbReference type="GO" id="GO:0005886">
    <property type="term" value="C:plasma membrane"/>
    <property type="evidence" value="ECO:0007669"/>
    <property type="project" value="UniProtKB-SubCell"/>
</dbReference>
<evidence type="ECO:0000313" key="10">
    <source>
        <dbReference type="EMBL" id="TWJ02559.1"/>
    </source>
</evidence>
<dbReference type="Pfam" id="PF09822">
    <property type="entry name" value="ABC_transp_aux"/>
    <property type="match status" value="1"/>
</dbReference>
<dbReference type="InterPro" id="IPR019860">
    <property type="entry name" value="Motility-assoc_ABC_perm_GldF"/>
</dbReference>
<protein>
    <submittedName>
        <fullName evidence="10">ABC-2 type transport system permease protein</fullName>
    </submittedName>
</protein>
<dbReference type="GO" id="GO:0140359">
    <property type="term" value="F:ABC-type transporter activity"/>
    <property type="evidence" value="ECO:0007669"/>
    <property type="project" value="InterPro"/>
</dbReference>
<dbReference type="Pfam" id="PF12698">
    <property type="entry name" value="ABC2_membrane_3"/>
    <property type="match status" value="1"/>
</dbReference>
<feature type="transmembrane region" description="Helical" evidence="6">
    <location>
        <begin position="94"/>
        <end position="118"/>
    </location>
</feature>
<evidence type="ECO:0000259" key="7">
    <source>
        <dbReference type="Pfam" id="PF09822"/>
    </source>
</evidence>
<dbReference type="PANTHER" id="PTHR30294:SF29">
    <property type="entry name" value="MULTIDRUG ABC TRANSPORTER PERMEASE YBHS-RELATED"/>
    <property type="match status" value="1"/>
</dbReference>
<dbReference type="InterPro" id="IPR055396">
    <property type="entry name" value="DUF7088"/>
</dbReference>
<evidence type="ECO:0000259" key="9">
    <source>
        <dbReference type="Pfam" id="PF23357"/>
    </source>
</evidence>
<keyword evidence="2" id="KW-1003">Cell membrane</keyword>
<dbReference type="InterPro" id="IPR019863">
    <property type="entry name" value="Motility-assoc_ABC-rel_GldG"/>
</dbReference>
<feature type="domain" description="ABC-2 type transporter transmembrane" evidence="8">
    <location>
        <begin position="51"/>
        <end position="180"/>
    </location>
</feature>
<evidence type="ECO:0000256" key="5">
    <source>
        <dbReference type="ARBA" id="ARBA00023136"/>
    </source>
</evidence>
<dbReference type="NCBIfam" id="TIGR03521">
    <property type="entry name" value="GldG"/>
    <property type="match status" value="1"/>
</dbReference>
<dbReference type="InterPro" id="IPR051449">
    <property type="entry name" value="ABC-2_transporter_component"/>
</dbReference>
<organism evidence="10 11">
    <name type="scientific">Mucilaginibacter frigoritolerans</name>
    <dbReference type="NCBI Taxonomy" id="652788"/>
    <lineage>
        <taxon>Bacteria</taxon>
        <taxon>Pseudomonadati</taxon>
        <taxon>Bacteroidota</taxon>
        <taxon>Sphingobacteriia</taxon>
        <taxon>Sphingobacteriales</taxon>
        <taxon>Sphingobacteriaceae</taxon>
        <taxon>Mucilaginibacter</taxon>
    </lineage>
</organism>
<keyword evidence="3 6" id="KW-0812">Transmembrane</keyword>
<keyword evidence="11" id="KW-1185">Reference proteome</keyword>
<dbReference type="InterPro" id="IPR019196">
    <property type="entry name" value="ABC_transp_unknown"/>
</dbReference>
<feature type="transmembrane region" description="Helical" evidence="6">
    <location>
        <begin position="248"/>
        <end position="269"/>
    </location>
</feature>
<feature type="transmembrane region" description="Helical" evidence="6">
    <location>
        <begin position="164"/>
        <end position="181"/>
    </location>
</feature>
<dbReference type="NCBIfam" id="TIGR03518">
    <property type="entry name" value="ABC_perm_GldF"/>
    <property type="match status" value="1"/>
</dbReference>
<proteinExistence type="predicted"/>
<evidence type="ECO:0000256" key="6">
    <source>
        <dbReference type="SAM" id="Phobius"/>
    </source>
</evidence>
<evidence type="ECO:0000256" key="1">
    <source>
        <dbReference type="ARBA" id="ARBA00004651"/>
    </source>
</evidence>
<keyword evidence="4 6" id="KW-1133">Transmembrane helix</keyword>
<dbReference type="AlphaFoldDB" id="A0A562UA94"/>
<dbReference type="RefSeq" id="WP_144911259.1">
    <property type="nucleotide sequence ID" value="NZ_VLLI01000003.1"/>
</dbReference>
<sequence length="804" mass="89967">MLSILKKEITSYLSSLVAYVTIGVFLIILGLFLWVFPQSSILDYGYAGLDSLFSTAPYLFMFLIPAITMRSLAEERKEGTFELLLTRPLTDWQIVLGKYFASLLIVLFALLPTLVYYYSVYTLGTPQGNIDTGGVIGSYIGLFLLGASFAAIGLFASSISKNQIIAFTVAVFLCFFFYSGFDSLGQLLSLQSLSLENFGITAHYQSVSRGVLDTRDLTYFIILTGLFICLTLFVLIRQRQKSIFSKDAKYCFSAIGVLVFLWIVSVFTFTRFDFTKEKRFTISKVSRSIMDTLKAPVRVAVYLKGENFNGEMKRLQRATIDMLSDLQAYSHHQIEFELVDAVSAIKGLPDSLQKAAYDSLAAKGIAAQPTSIKTDNGVTQMLLFPEALVEYKGKYIAVNLLQNRIGLTDEEIYNNSIQNLEYAFSSAIKKITSGGKPIVAFAEGDHELSDVQLNDAMKSLSDGFEIGRINLKTVPFSVLQRVKLLIIPKPDTALNELEKFKIDQFVMRGGRVLWSIDQVNAELDSLRGHGGDQMSFPKQLDLDDQLFTYGVRINYDLIADISCAQIPIATGNVGGQAQIQMVPWLFYPVFMPLSKNPIVKNLDGIRSEFASTIDTLAVKNVKTTILLTSSPYNKKISAPHIISLQAIEQEPDPKQFQSAPKTVAVLLEGKFQSDFLNRPTPPGLTEHVNQLPQSVPTKMIVISDGDIFKNQVGADGSPYPLGYDQYMRQDFGNKNLLLNIADYMTDDSGLIALRTKEVKIRLLNRARVRSEKLYWQVINTVIPLALLVIFAIFQHYIRRRKYAH</sequence>
<feature type="domain" description="DUF7088" evidence="9">
    <location>
        <begin position="276"/>
        <end position="389"/>
    </location>
</feature>
<evidence type="ECO:0000256" key="2">
    <source>
        <dbReference type="ARBA" id="ARBA00022475"/>
    </source>
</evidence>
<feature type="transmembrane region" description="Helical" evidence="6">
    <location>
        <begin position="138"/>
        <end position="157"/>
    </location>
</feature>
<feature type="transmembrane region" description="Helical" evidence="6">
    <location>
        <begin position="12"/>
        <end position="36"/>
    </location>
</feature>
<dbReference type="Pfam" id="PF23357">
    <property type="entry name" value="DUF7088"/>
    <property type="match status" value="1"/>
</dbReference>
<evidence type="ECO:0000259" key="8">
    <source>
        <dbReference type="Pfam" id="PF12698"/>
    </source>
</evidence>
<dbReference type="OrthoDB" id="9777219at2"/>
<comment type="subcellular location">
    <subcellularLocation>
        <location evidence="1">Cell membrane</location>
        <topology evidence="1">Multi-pass membrane protein</topology>
    </subcellularLocation>
</comment>
<dbReference type="InterPro" id="IPR013525">
    <property type="entry name" value="ABC2_TM"/>
</dbReference>
<evidence type="ECO:0000256" key="4">
    <source>
        <dbReference type="ARBA" id="ARBA00022989"/>
    </source>
</evidence>
<gene>
    <name evidence="10" type="ORF">JN11_01532</name>
</gene>
<dbReference type="EMBL" id="VLLI01000003">
    <property type="protein sequence ID" value="TWJ02559.1"/>
    <property type="molecule type" value="Genomic_DNA"/>
</dbReference>
<comment type="caution">
    <text evidence="10">The sequence shown here is derived from an EMBL/GenBank/DDBJ whole genome shotgun (WGS) entry which is preliminary data.</text>
</comment>